<evidence type="ECO:0000313" key="3">
    <source>
        <dbReference type="Proteomes" id="UP000410492"/>
    </source>
</evidence>
<accession>A0A653CT81</accession>
<sequence>MKINKKSKVISRVVASCQIIKLCFVRFAHAQILPRFKIYLLP</sequence>
<dbReference type="AlphaFoldDB" id="A0A653CT81"/>
<dbReference type="EMBL" id="CAACVG010008808">
    <property type="protein sequence ID" value="VEN51141.1"/>
    <property type="molecule type" value="Genomic_DNA"/>
</dbReference>
<evidence type="ECO:0000313" key="2">
    <source>
        <dbReference type="EMBL" id="VEN51141.1"/>
    </source>
</evidence>
<reference evidence="1 3" key="1">
    <citation type="submission" date="2019-01" db="EMBL/GenBank/DDBJ databases">
        <authorList>
            <person name="Sayadi A."/>
        </authorList>
    </citation>
    <scope>NUCLEOTIDE SEQUENCE [LARGE SCALE GENOMIC DNA]</scope>
</reference>
<dbReference type="EMBL" id="CAACVG010008808">
    <property type="protein sequence ID" value="VEN51140.1"/>
    <property type="molecule type" value="Genomic_DNA"/>
</dbReference>
<gene>
    <name evidence="1" type="ORF">CALMAC_LOCUS11687</name>
    <name evidence="2" type="ORF">CALMAC_LOCUS11688</name>
</gene>
<evidence type="ECO:0000313" key="1">
    <source>
        <dbReference type="EMBL" id="VEN51140.1"/>
    </source>
</evidence>
<keyword evidence="3" id="KW-1185">Reference proteome</keyword>
<name>A0A653CT81_CALMS</name>
<dbReference type="Proteomes" id="UP000410492">
    <property type="component" value="Unassembled WGS sequence"/>
</dbReference>
<proteinExistence type="predicted"/>
<organism evidence="1 3">
    <name type="scientific">Callosobruchus maculatus</name>
    <name type="common">Southern cowpea weevil</name>
    <name type="synonym">Pulse bruchid</name>
    <dbReference type="NCBI Taxonomy" id="64391"/>
    <lineage>
        <taxon>Eukaryota</taxon>
        <taxon>Metazoa</taxon>
        <taxon>Ecdysozoa</taxon>
        <taxon>Arthropoda</taxon>
        <taxon>Hexapoda</taxon>
        <taxon>Insecta</taxon>
        <taxon>Pterygota</taxon>
        <taxon>Neoptera</taxon>
        <taxon>Endopterygota</taxon>
        <taxon>Coleoptera</taxon>
        <taxon>Polyphaga</taxon>
        <taxon>Cucujiformia</taxon>
        <taxon>Chrysomeloidea</taxon>
        <taxon>Chrysomelidae</taxon>
        <taxon>Bruchinae</taxon>
        <taxon>Bruchini</taxon>
        <taxon>Callosobruchus</taxon>
    </lineage>
</organism>
<protein>
    <submittedName>
        <fullName evidence="1">Uncharacterized protein</fullName>
    </submittedName>
</protein>